<evidence type="ECO:0000259" key="6">
    <source>
        <dbReference type="PROSITE" id="PS50217"/>
    </source>
</evidence>
<dbReference type="PRINTS" id="PR00043">
    <property type="entry name" value="LEUZIPPRJUN"/>
</dbReference>
<dbReference type="PROSITE" id="PS50217">
    <property type="entry name" value="BZIP"/>
    <property type="match status" value="1"/>
</dbReference>
<dbReference type="SUPFAM" id="SSF57959">
    <property type="entry name" value="Leucine zipper domain"/>
    <property type="match status" value="1"/>
</dbReference>
<feature type="domain" description="BZIP" evidence="6">
    <location>
        <begin position="86"/>
        <end position="149"/>
    </location>
</feature>
<dbReference type="SMART" id="SM00338">
    <property type="entry name" value="BRLZ"/>
    <property type="match status" value="1"/>
</dbReference>
<dbReference type="InterPro" id="IPR046347">
    <property type="entry name" value="bZIP_sf"/>
</dbReference>
<organism evidence="7 8">
    <name type="scientific">Caenorhabditis briggsae</name>
    <dbReference type="NCBI Taxonomy" id="6238"/>
    <lineage>
        <taxon>Eukaryota</taxon>
        <taxon>Metazoa</taxon>
        <taxon>Ecdysozoa</taxon>
        <taxon>Nematoda</taxon>
        <taxon>Chromadorea</taxon>
        <taxon>Rhabditida</taxon>
        <taxon>Rhabditina</taxon>
        <taxon>Rhabditomorpha</taxon>
        <taxon>Rhabditoidea</taxon>
        <taxon>Rhabditidae</taxon>
        <taxon>Peloderinae</taxon>
        <taxon>Caenorhabditis</taxon>
    </lineage>
</organism>
<keyword evidence="8" id="KW-1185">Reference proteome</keyword>
<sequence length="161" mass="17717">MLNWGHHNSYDEPSVSSSSGSSSVAANLSSSYNSDSRNQGCMGGGNNNIQYGTSIGGGNGGGGGGYGDYSPHMDPINMMSMDDQEKKKLERKRARNRQAASKCRQKKMDRIKELEDQVLHEKHRGQRLDAELVELNRALANFRQMVERHSNTGCPNNSIRA</sequence>
<dbReference type="InterPro" id="IPR002112">
    <property type="entry name" value="Leuzip_Jun"/>
</dbReference>
<gene>
    <name evidence="7" type="ORF">L5515_014006</name>
</gene>
<evidence type="ECO:0000313" key="7">
    <source>
        <dbReference type="EMBL" id="UMM17484.1"/>
    </source>
</evidence>
<evidence type="ECO:0000256" key="5">
    <source>
        <dbReference type="SAM" id="MobiDB-lite"/>
    </source>
</evidence>
<evidence type="ECO:0000256" key="3">
    <source>
        <dbReference type="ARBA" id="ARBA00023125"/>
    </source>
</evidence>
<evidence type="ECO:0000313" key="8">
    <source>
        <dbReference type="Proteomes" id="UP000829354"/>
    </source>
</evidence>
<evidence type="ECO:0000256" key="2">
    <source>
        <dbReference type="ARBA" id="ARBA00023015"/>
    </source>
</evidence>
<dbReference type="EMBL" id="CP092621">
    <property type="protein sequence ID" value="UMM17484.1"/>
    <property type="molecule type" value="Genomic_DNA"/>
</dbReference>
<dbReference type="InterPro" id="IPR004827">
    <property type="entry name" value="bZIP"/>
</dbReference>
<accession>A0AAE9J6X9</accession>
<feature type="compositionally biased region" description="Low complexity" evidence="5">
    <location>
        <begin position="14"/>
        <end position="34"/>
    </location>
</feature>
<dbReference type="Gene3D" id="1.20.5.170">
    <property type="match status" value="1"/>
</dbReference>
<dbReference type="AlphaFoldDB" id="A0AAE9J6X9"/>
<keyword evidence="4" id="KW-0804">Transcription</keyword>
<name>A0AAE9J6X9_CAEBR</name>
<feature type="region of interest" description="Disordered" evidence="5">
    <location>
        <begin position="1"/>
        <end position="106"/>
    </location>
</feature>
<dbReference type="PANTHER" id="PTHR11462">
    <property type="entry name" value="JUN TRANSCRIPTION FACTOR-RELATED"/>
    <property type="match status" value="1"/>
</dbReference>
<dbReference type="CDD" id="cd14696">
    <property type="entry name" value="bZIP_Jun"/>
    <property type="match status" value="1"/>
</dbReference>
<feature type="compositionally biased region" description="Gly residues" evidence="5">
    <location>
        <begin position="54"/>
        <end position="67"/>
    </location>
</feature>
<evidence type="ECO:0000256" key="1">
    <source>
        <dbReference type="ARBA" id="ARBA00006882"/>
    </source>
</evidence>
<dbReference type="Pfam" id="PF00170">
    <property type="entry name" value="bZIP_1"/>
    <property type="match status" value="1"/>
</dbReference>
<dbReference type="GO" id="GO:0003700">
    <property type="term" value="F:DNA-binding transcription factor activity"/>
    <property type="evidence" value="ECO:0007669"/>
    <property type="project" value="InterPro"/>
</dbReference>
<dbReference type="GO" id="GO:0003677">
    <property type="term" value="F:DNA binding"/>
    <property type="evidence" value="ECO:0007669"/>
    <property type="project" value="UniProtKB-KW"/>
</dbReference>
<dbReference type="PANTHER" id="PTHR11462:SF35">
    <property type="entry name" value="TRANSCRIPTION FACTOR JRA"/>
    <property type="match status" value="1"/>
</dbReference>
<keyword evidence="2" id="KW-0805">Transcription regulation</keyword>
<proteinExistence type="inferred from homology"/>
<reference evidence="7 8" key="1">
    <citation type="submission" date="2022-04" db="EMBL/GenBank/DDBJ databases">
        <title>Chromosome-level reference genomes for two strains of Caenorhabditis briggsae: an improved platform for comparative genomics.</title>
        <authorList>
            <person name="Stevens L."/>
            <person name="Andersen E."/>
        </authorList>
    </citation>
    <scope>NUCLEOTIDE SEQUENCE [LARGE SCALE GENOMIC DNA]</scope>
    <source>
        <strain evidence="7">VX34</strain>
        <tissue evidence="7">Whole-organism</tissue>
    </source>
</reference>
<comment type="similarity">
    <text evidence="1">Belongs to the bZIP family. Jun subfamily.</text>
</comment>
<dbReference type="Proteomes" id="UP000829354">
    <property type="component" value="Chromosome II"/>
</dbReference>
<protein>
    <recommendedName>
        <fullName evidence="6">BZIP domain-containing protein</fullName>
    </recommendedName>
</protein>
<evidence type="ECO:0000256" key="4">
    <source>
        <dbReference type="ARBA" id="ARBA00023163"/>
    </source>
</evidence>
<keyword evidence="3" id="KW-0238">DNA-binding</keyword>
<dbReference type="PROSITE" id="PS00036">
    <property type="entry name" value="BZIP_BASIC"/>
    <property type="match status" value="1"/>
</dbReference>
<dbReference type="InterPro" id="IPR050946">
    <property type="entry name" value="AP-1_TF_bZIP"/>
</dbReference>